<comment type="pathway">
    <text evidence="3 15">Cofactor biosynthesis; FMN biosynthesis; FMN from riboflavin (ATP route): step 1/1.</text>
</comment>
<dbReference type="GO" id="GO:0006747">
    <property type="term" value="P:FAD biosynthetic process"/>
    <property type="evidence" value="ECO:0007669"/>
    <property type="project" value="UniProtKB-UniRule"/>
</dbReference>
<dbReference type="EMBL" id="SJPX01000001">
    <property type="protein sequence ID" value="TWU57325.1"/>
    <property type="molecule type" value="Genomic_DNA"/>
</dbReference>
<keyword evidence="8 15" id="KW-0547">Nucleotide-binding</keyword>
<feature type="domain" description="Riboflavin kinase" evidence="16">
    <location>
        <begin position="191"/>
        <end position="315"/>
    </location>
</feature>
<dbReference type="PANTHER" id="PTHR22749">
    <property type="entry name" value="RIBOFLAVIN KINASE/FMN ADENYLYLTRANSFERASE"/>
    <property type="match status" value="1"/>
</dbReference>
<evidence type="ECO:0000256" key="5">
    <source>
        <dbReference type="ARBA" id="ARBA00022643"/>
    </source>
</evidence>
<comment type="caution">
    <text evidence="17">The sequence shown here is derived from an EMBL/GenBank/DDBJ whole genome shotgun (WGS) entry which is preliminary data.</text>
</comment>
<dbReference type="EC" id="2.7.1.26" evidence="15"/>
<keyword evidence="18" id="KW-1185">Reference proteome</keyword>
<dbReference type="UniPathway" id="UPA00276">
    <property type="reaction ID" value="UER00406"/>
</dbReference>
<dbReference type="InterPro" id="IPR023468">
    <property type="entry name" value="Riboflavin_kinase"/>
</dbReference>
<dbReference type="NCBIfam" id="TIGR00083">
    <property type="entry name" value="ribF"/>
    <property type="match status" value="1"/>
</dbReference>
<dbReference type="EC" id="2.7.7.2" evidence="15"/>
<comment type="similarity">
    <text evidence="15">Belongs to the ribF family.</text>
</comment>
<evidence type="ECO:0000313" key="18">
    <source>
        <dbReference type="Proteomes" id="UP000317977"/>
    </source>
</evidence>
<dbReference type="GO" id="GO:0009398">
    <property type="term" value="P:FMN biosynthetic process"/>
    <property type="evidence" value="ECO:0007669"/>
    <property type="project" value="UniProtKB-UniRule"/>
</dbReference>
<accession>A0A5C6F7U0</accession>
<dbReference type="PANTHER" id="PTHR22749:SF6">
    <property type="entry name" value="RIBOFLAVIN KINASE"/>
    <property type="match status" value="1"/>
</dbReference>
<dbReference type="InterPro" id="IPR023465">
    <property type="entry name" value="Riboflavin_kinase_dom_sf"/>
</dbReference>
<sequence length="317" mass="34242">MTKIVPLANVTDANDQARLAHLRGGAVSIGNFDGVHRGHAALLKQLRRAADRVGGPAVAIALAPHPAEILRPDKAPPKLASLKRRAELMTDLGVDALVICDTRGGLLKLTAQQFYESLIRQTLDAKAVIEGPNFFFGRGREGDIAALGQMCQADQVELQIALPTTMAGEMISSTRIRNCLAQGDLATANQLLGTDYRISGRVVSGSRRGRTIGFPTANLESIDTVIPAVGVYGGRVQTGDQRYRAAIHIGPNPTFNEDGDVKVEVHVIDYDGDLYDHTLQVDFAIHVRGITKFDSAQQLAEQLGRDIQTIRDQLAPR</sequence>
<evidence type="ECO:0000256" key="13">
    <source>
        <dbReference type="ARBA" id="ARBA00047880"/>
    </source>
</evidence>
<keyword evidence="7 15" id="KW-0548">Nucleotidyltransferase</keyword>
<keyword evidence="10 15" id="KW-0274">FAD</keyword>
<comment type="function">
    <text evidence="1">Catalyzes the phosphorylation of riboflavin to FMN followed by the adenylation of FMN to FAD.</text>
</comment>
<evidence type="ECO:0000256" key="3">
    <source>
        <dbReference type="ARBA" id="ARBA00005201"/>
    </source>
</evidence>
<protein>
    <recommendedName>
        <fullName evidence="15">Riboflavin biosynthesis protein</fullName>
    </recommendedName>
    <domain>
        <recommendedName>
            <fullName evidence="15">Riboflavin kinase</fullName>
            <ecNumber evidence="15">2.7.1.26</ecNumber>
        </recommendedName>
        <alternativeName>
            <fullName evidence="15">Flavokinase</fullName>
        </alternativeName>
    </domain>
    <domain>
        <recommendedName>
            <fullName evidence="15">FMN adenylyltransferase</fullName>
            <ecNumber evidence="15">2.7.7.2</ecNumber>
        </recommendedName>
        <alternativeName>
            <fullName evidence="15">FAD pyrophosphorylase</fullName>
        </alternativeName>
        <alternativeName>
            <fullName evidence="15">FAD synthase</fullName>
        </alternativeName>
    </domain>
</protein>
<evidence type="ECO:0000259" key="16">
    <source>
        <dbReference type="SMART" id="SM00904"/>
    </source>
</evidence>
<evidence type="ECO:0000313" key="17">
    <source>
        <dbReference type="EMBL" id="TWU57325.1"/>
    </source>
</evidence>
<reference evidence="17 18" key="1">
    <citation type="submission" date="2019-02" db="EMBL/GenBank/DDBJ databases">
        <title>Deep-cultivation of Planctomycetes and their phenomic and genomic characterization uncovers novel biology.</title>
        <authorList>
            <person name="Wiegand S."/>
            <person name="Jogler M."/>
            <person name="Boedeker C."/>
            <person name="Pinto D."/>
            <person name="Vollmers J."/>
            <person name="Rivas-Marin E."/>
            <person name="Kohn T."/>
            <person name="Peeters S.H."/>
            <person name="Heuer A."/>
            <person name="Rast P."/>
            <person name="Oberbeckmann S."/>
            <person name="Bunk B."/>
            <person name="Jeske O."/>
            <person name="Meyerdierks A."/>
            <person name="Storesund J.E."/>
            <person name="Kallscheuer N."/>
            <person name="Luecker S."/>
            <person name="Lage O.M."/>
            <person name="Pohl T."/>
            <person name="Merkel B.J."/>
            <person name="Hornburger P."/>
            <person name="Mueller R.-W."/>
            <person name="Bruemmer F."/>
            <person name="Labrenz M."/>
            <person name="Spormann A.M."/>
            <person name="Op Den Camp H."/>
            <person name="Overmann J."/>
            <person name="Amann R."/>
            <person name="Jetten M.S.M."/>
            <person name="Mascher T."/>
            <person name="Medema M.H."/>
            <person name="Devos D.P."/>
            <person name="Kaster A.-K."/>
            <person name="Ovreas L."/>
            <person name="Rohde M."/>
            <person name="Galperin M.Y."/>
            <person name="Jogler C."/>
        </authorList>
    </citation>
    <scope>NUCLEOTIDE SEQUENCE [LARGE SCALE GENOMIC DNA]</scope>
    <source>
        <strain evidence="17 18">Poly59</strain>
    </source>
</reference>
<comment type="catalytic activity">
    <reaction evidence="13 15">
        <text>riboflavin + ATP = FMN + ADP + H(+)</text>
        <dbReference type="Rhea" id="RHEA:14357"/>
        <dbReference type="ChEBI" id="CHEBI:15378"/>
        <dbReference type="ChEBI" id="CHEBI:30616"/>
        <dbReference type="ChEBI" id="CHEBI:57986"/>
        <dbReference type="ChEBI" id="CHEBI:58210"/>
        <dbReference type="ChEBI" id="CHEBI:456216"/>
        <dbReference type="EC" id="2.7.1.26"/>
    </reaction>
</comment>
<evidence type="ECO:0000256" key="15">
    <source>
        <dbReference type="PIRNR" id="PIRNR004491"/>
    </source>
</evidence>
<dbReference type="Gene3D" id="2.40.30.30">
    <property type="entry name" value="Riboflavin kinase-like"/>
    <property type="match status" value="1"/>
</dbReference>
<dbReference type="GO" id="GO:0005524">
    <property type="term" value="F:ATP binding"/>
    <property type="evidence" value="ECO:0007669"/>
    <property type="project" value="UniProtKB-UniRule"/>
</dbReference>
<evidence type="ECO:0000256" key="10">
    <source>
        <dbReference type="ARBA" id="ARBA00022827"/>
    </source>
</evidence>
<keyword evidence="9 15" id="KW-0418">Kinase</keyword>
<evidence type="ECO:0000256" key="8">
    <source>
        <dbReference type="ARBA" id="ARBA00022741"/>
    </source>
</evidence>
<dbReference type="FunFam" id="2.40.30.30:FF:000003">
    <property type="entry name" value="Riboflavin biosynthesis protein"/>
    <property type="match status" value="1"/>
</dbReference>
<dbReference type="UniPathway" id="UPA00277">
    <property type="reaction ID" value="UER00407"/>
</dbReference>
<evidence type="ECO:0000256" key="11">
    <source>
        <dbReference type="ARBA" id="ARBA00022840"/>
    </source>
</evidence>
<evidence type="ECO:0000256" key="9">
    <source>
        <dbReference type="ARBA" id="ARBA00022777"/>
    </source>
</evidence>
<dbReference type="Pfam" id="PF01687">
    <property type="entry name" value="Flavokinase"/>
    <property type="match status" value="1"/>
</dbReference>
<dbReference type="InterPro" id="IPR002606">
    <property type="entry name" value="Riboflavin_kinase_bac"/>
</dbReference>
<dbReference type="AlphaFoldDB" id="A0A5C6F7U0"/>
<keyword evidence="11 15" id="KW-0067">ATP-binding</keyword>
<keyword evidence="6 15" id="KW-0808">Transferase</keyword>
<evidence type="ECO:0000256" key="14">
    <source>
        <dbReference type="ARBA" id="ARBA00049494"/>
    </source>
</evidence>
<dbReference type="InterPro" id="IPR015864">
    <property type="entry name" value="FAD_synthase"/>
</dbReference>
<proteinExistence type="inferred from homology"/>
<evidence type="ECO:0000256" key="2">
    <source>
        <dbReference type="ARBA" id="ARBA00004726"/>
    </source>
</evidence>
<dbReference type="Proteomes" id="UP000317977">
    <property type="component" value="Unassembled WGS sequence"/>
</dbReference>
<dbReference type="CDD" id="cd02064">
    <property type="entry name" value="FAD_synthetase_N"/>
    <property type="match status" value="1"/>
</dbReference>
<dbReference type="SUPFAM" id="SSF82114">
    <property type="entry name" value="Riboflavin kinase-like"/>
    <property type="match status" value="1"/>
</dbReference>
<keyword evidence="5 15" id="KW-0288">FMN</keyword>
<evidence type="ECO:0000256" key="6">
    <source>
        <dbReference type="ARBA" id="ARBA00022679"/>
    </source>
</evidence>
<evidence type="ECO:0000256" key="12">
    <source>
        <dbReference type="ARBA" id="ARBA00023268"/>
    </source>
</evidence>
<dbReference type="RefSeq" id="WP_246151289.1">
    <property type="nucleotide sequence ID" value="NZ_SJPX01000001.1"/>
</dbReference>
<evidence type="ECO:0000256" key="1">
    <source>
        <dbReference type="ARBA" id="ARBA00002121"/>
    </source>
</evidence>
<dbReference type="GO" id="GO:0009231">
    <property type="term" value="P:riboflavin biosynthetic process"/>
    <property type="evidence" value="ECO:0007669"/>
    <property type="project" value="InterPro"/>
</dbReference>
<dbReference type="NCBIfam" id="NF004160">
    <property type="entry name" value="PRK05627.1-3"/>
    <property type="match status" value="1"/>
</dbReference>
<gene>
    <name evidence="17" type="primary">ribF</name>
    <name evidence="17" type="ORF">Poly59_02320</name>
</gene>
<evidence type="ECO:0000256" key="7">
    <source>
        <dbReference type="ARBA" id="ARBA00022695"/>
    </source>
</evidence>
<dbReference type="SUPFAM" id="SSF52374">
    <property type="entry name" value="Nucleotidylyl transferase"/>
    <property type="match status" value="1"/>
</dbReference>
<comment type="pathway">
    <text evidence="2 15">Cofactor biosynthesis; FAD biosynthesis; FAD from FMN: step 1/1.</text>
</comment>
<dbReference type="Pfam" id="PF06574">
    <property type="entry name" value="FAD_syn"/>
    <property type="match status" value="1"/>
</dbReference>
<dbReference type="GO" id="GO:0003919">
    <property type="term" value="F:FMN adenylyltransferase activity"/>
    <property type="evidence" value="ECO:0007669"/>
    <property type="project" value="UniProtKB-UniRule"/>
</dbReference>
<dbReference type="GO" id="GO:0008531">
    <property type="term" value="F:riboflavin kinase activity"/>
    <property type="evidence" value="ECO:0007669"/>
    <property type="project" value="UniProtKB-UniRule"/>
</dbReference>
<name>A0A5C6F7U0_9BACT</name>
<dbReference type="FunFam" id="3.40.50.620:FF:000021">
    <property type="entry name" value="Riboflavin biosynthesis protein"/>
    <property type="match status" value="1"/>
</dbReference>
<keyword evidence="12" id="KW-0511">Multifunctional enzyme</keyword>
<dbReference type="PIRSF" id="PIRSF004491">
    <property type="entry name" value="FAD_Synth"/>
    <property type="match status" value="1"/>
</dbReference>
<dbReference type="InterPro" id="IPR015865">
    <property type="entry name" value="Riboflavin_kinase_bac/euk"/>
</dbReference>
<organism evidence="17 18">
    <name type="scientific">Rubripirellula reticaptiva</name>
    <dbReference type="NCBI Taxonomy" id="2528013"/>
    <lineage>
        <taxon>Bacteria</taxon>
        <taxon>Pseudomonadati</taxon>
        <taxon>Planctomycetota</taxon>
        <taxon>Planctomycetia</taxon>
        <taxon>Pirellulales</taxon>
        <taxon>Pirellulaceae</taxon>
        <taxon>Rubripirellula</taxon>
    </lineage>
</organism>
<dbReference type="SMART" id="SM00904">
    <property type="entry name" value="Flavokinase"/>
    <property type="match status" value="1"/>
</dbReference>
<evidence type="ECO:0000256" key="4">
    <source>
        <dbReference type="ARBA" id="ARBA00022630"/>
    </source>
</evidence>
<dbReference type="InterPro" id="IPR014729">
    <property type="entry name" value="Rossmann-like_a/b/a_fold"/>
</dbReference>
<keyword evidence="4 15" id="KW-0285">Flavoprotein</keyword>
<dbReference type="Gene3D" id="3.40.50.620">
    <property type="entry name" value="HUPs"/>
    <property type="match status" value="1"/>
</dbReference>
<comment type="catalytic activity">
    <reaction evidence="14 15">
        <text>FMN + ATP + H(+) = FAD + diphosphate</text>
        <dbReference type="Rhea" id="RHEA:17237"/>
        <dbReference type="ChEBI" id="CHEBI:15378"/>
        <dbReference type="ChEBI" id="CHEBI:30616"/>
        <dbReference type="ChEBI" id="CHEBI:33019"/>
        <dbReference type="ChEBI" id="CHEBI:57692"/>
        <dbReference type="ChEBI" id="CHEBI:58210"/>
        <dbReference type="EC" id="2.7.7.2"/>
    </reaction>
</comment>